<name>A0ABS6KF16_9FIRM</name>
<dbReference type="PANTHER" id="PTHR43649:SF33">
    <property type="entry name" value="POLYGALACTURONAN_RHAMNOGALACTURONAN-BINDING PROTEIN YTCQ"/>
    <property type="match status" value="1"/>
</dbReference>
<feature type="region of interest" description="Disordered" evidence="6">
    <location>
        <begin position="27"/>
        <end position="68"/>
    </location>
</feature>
<evidence type="ECO:0000256" key="3">
    <source>
        <dbReference type="ARBA" id="ARBA00023136"/>
    </source>
</evidence>
<dbReference type="EMBL" id="JAHQCX010000029">
    <property type="protein sequence ID" value="MBU9729108.1"/>
    <property type="molecule type" value="Genomic_DNA"/>
</dbReference>
<keyword evidence="3" id="KW-0472">Membrane</keyword>
<evidence type="ECO:0000256" key="7">
    <source>
        <dbReference type="SAM" id="SignalP"/>
    </source>
</evidence>
<dbReference type="Gene3D" id="3.40.190.10">
    <property type="entry name" value="Periplasmic binding protein-like II"/>
    <property type="match status" value="2"/>
</dbReference>
<reference evidence="8 9" key="1">
    <citation type="submission" date="2021-06" db="EMBL/GenBank/DDBJ databases">
        <title>Description of novel taxa of the family Lachnospiraceae.</title>
        <authorList>
            <person name="Chaplin A.V."/>
            <person name="Sokolova S.R."/>
            <person name="Pikina A.P."/>
            <person name="Korzhanova M."/>
            <person name="Belova V."/>
            <person name="Korostin D."/>
            <person name="Efimov B.A."/>
        </authorList>
    </citation>
    <scope>NUCLEOTIDE SEQUENCE [LARGE SCALE GENOMIC DNA]</scope>
    <source>
        <strain evidence="8 9">ASD4241</strain>
    </source>
</reference>
<gene>
    <name evidence="8" type="ORF">KTH90_24255</name>
</gene>
<dbReference type="PANTHER" id="PTHR43649">
    <property type="entry name" value="ARABINOSE-BINDING PROTEIN-RELATED"/>
    <property type="match status" value="1"/>
</dbReference>
<keyword evidence="5" id="KW-0449">Lipoprotein</keyword>
<dbReference type="PROSITE" id="PS51257">
    <property type="entry name" value="PROKAR_LIPOPROTEIN"/>
    <property type="match status" value="1"/>
</dbReference>
<dbReference type="InterPro" id="IPR006059">
    <property type="entry name" value="SBP"/>
</dbReference>
<evidence type="ECO:0000256" key="4">
    <source>
        <dbReference type="ARBA" id="ARBA00023139"/>
    </source>
</evidence>
<feature type="compositionally biased region" description="Polar residues" evidence="6">
    <location>
        <begin position="30"/>
        <end position="41"/>
    </location>
</feature>
<dbReference type="Pfam" id="PF01547">
    <property type="entry name" value="SBP_bac_1"/>
    <property type="match status" value="1"/>
</dbReference>
<accession>A0ABS6KF16</accession>
<feature type="chain" id="PRO_5047173227" evidence="7">
    <location>
        <begin position="30"/>
        <end position="466"/>
    </location>
</feature>
<evidence type="ECO:0000313" key="8">
    <source>
        <dbReference type="EMBL" id="MBU9729108.1"/>
    </source>
</evidence>
<comment type="caution">
    <text evidence="8">The sequence shown here is derived from an EMBL/GenBank/DDBJ whole genome shotgun (WGS) entry which is preliminary data.</text>
</comment>
<feature type="signal peptide" evidence="7">
    <location>
        <begin position="1"/>
        <end position="29"/>
    </location>
</feature>
<evidence type="ECO:0000256" key="5">
    <source>
        <dbReference type="ARBA" id="ARBA00023288"/>
    </source>
</evidence>
<dbReference type="InterPro" id="IPR050490">
    <property type="entry name" value="Bact_solute-bd_prot1"/>
</dbReference>
<keyword evidence="9" id="KW-1185">Reference proteome</keyword>
<sequence length="466" mass="51765">MKKKSVNRLCALLCMVIVGVSGLAGCGQAAQPSKPDSNTAGESPAAKEESQADKNQTADAGDKEERRVSAMVMQSRNYPGLGKMITKLKEEENITVDLQVVPDDQYDNLLKMKLGSGECPDMIDYSVPQLYGLIDAPKYLADLTGEAWTSRLVNPDISTHDDGKIYSFTFKSFNGIQGMIYNKKVLEENGITNLPKTPQEFDQMCETLKAAGVTPILLPSDTWVPQIWMTSGFSRAFGSDEKSYEFAEAVLSNQAKLTDYPELAQVIDNYLSNFTKGYVNEDYLTVSYDSCLERLANGEGAMLYGTSLMVGTIEGTFPDAQIGMFNMPADFDQSDVMGAVYNSIGFSAYKDSKNLDTVKEIFNLWSTPEYCNLWFEENAGFPAFPDVDGGKMNEEVLKLYQEYLDSGKLVEEMNPILNDLQPLFSSTLWVYYLEAPSKGKMDGQALLERFQGDVEKYMKEKQAPGF</sequence>
<dbReference type="Proteomes" id="UP001314681">
    <property type="component" value="Unassembled WGS sequence"/>
</dbReference>
<evidence type="ECO:0000256" key="1">
    <source>
        <dbReference type="ARBA" id="ARBA00022475"/>
    </source>
</evidence>
<evidence type="ECO:0000256" key="6">
    <source>
        <dbReference type="SAM" id="MobiDB-lite"/>
    </source>
</evidence>
<evidence type="ECO:0000313" key="9">
    <source>
        <dbReference type="Proteomes" id="UP001314681"/>
    </source>
</evidence>
<keyword evidence="4" id="KW-0564">Palmitate</keyword>
<protein>
    <submittedName>
        <fullName evidence="8">ABC transporter substrate-binding protein</fullName>
    </submittedName>
</protein>
<dbReference type="RefSeq" id="WP_238727589.1">
    <property type="nucleotide sequence ID" value="NZ_JAHQCX010000029.1"/>
</dbReference>
<keyword evidence="1" id="KW-1003">Cell membrane</keyword>
<organism evidence="8 9">
    <name type="scientific">Diplocloster modestus</name>
    <dbReference type="NCBI Taxonomy" id="2850322"/>
    <lineage>
        <taxon>Bacteria</taxon>
        <taxon>Bacillati</taxon>
        <taxon>Bacillota</taxon>
        <taxon>Clostridia</taxon>
        <taxon>Lachnospirales</taxon>
        <taxon>Lachnospiraceae</taxon>
        <taxon>Diplocloster</taxon>
    </lineage>
</organism>
<evidence type="ECO:0000256" key="2">
    <source>
        <dbReference type="ARBA" id="ARBA00022729"/>
    </source>
</evidence>
<keyword evidence="2 7" id="KW-0732">Signal</keyword>
<proteinExistence type="predicted"/>
<dbReference type="SUPFAM" id="SSF53850">
    <property type="entry name" value="Periplasmic binding protein-like II"/>
    <property type="match status" value="1"/>
</dbReference>